<dbReference type="InterPro" id="IPR050747">
    <property type="entry name" value="Mitochondrial_chaperone_BCS1"/>
</dbReference>
<dbReference type="InterPro" id="IPR003593">
    <property type="entry name" value="AAA+_ATPase"/>
</dbReference>
<dbReference type="Pfam" id="PF00004">
    <property type="entry name" value="AAA"/>
    <property type="match status" value="1"/>
</dbReference>
<keyword evidence="19" id="KW-1185">Reference proteome</keyword>
<reference evidence="18 19" key="1">
    <citation type="journal article" date="2019" name="Sci. Rep.">
        <title>Orb-weaving spider Araneus ventricosus genome elucidates the spidroin gene catalogue.</title>
        <authorList>
            <person name="Kono N."/>
            <person name="Nakamura H."/>
            <person name="Ohtoshi R."/>
            <person name="Moran D.A.P."/>
            <person name="Shinohara A."/>
            <person name="Yoshida Y."/>
            <person name="Fujiwara M."/>
            <person name="Mori M."/>
            <person name="Tomita M."/>
            <person name="Arakawa K."/>
        </authorList>
    </citation>
    <scope>NUCLEOTIDE SEQUENCE [LARGE SCALE GENOMIC DNA]</scope>
</reference>
<keyword evidence="10" id="KW-0496">Mitochondrion</keyword>
<keyword evidence="5 14" id="KW-0547">Nucleotide-binding</keyword>
<dbReference type="SMART" id="SM01024">
    <property type="entry name" value="BCS1_N"/>
    <property type="match status" value="1"/>
</dbReference>
<sequence>MPLSDFLSSLQDNPYFGAGFGLVGVGAGLAALRKVSMFGMILFRRHCMMTLEVPCRDKSYQWLLQWITLNARNTQHLSVETTFKQHDTGKISTSYDFVPSVGTHFFYYNKTWIRVERNREQQTLDLHMGVPWETVTLTALGRDKSLYFQMLDEARKLALKREEGKTIMYTAMGSEWRQFGHPRKRRPISSVILDEGVAEHILNDIKDFINTPQWYSERGIPYRRGYLLHGPPGCGKSSFITALAGELEYSICVLNLSDRGLTDDRLQYLMSVAPQQSIILLEDIDAAFVNREESKSTQVAYDGLNRVTFSGLLNMLDGVVSAEARILFMTTNYEKRLDAALVRPGRVDVKQLIDYATDYQLKLMYKRFYPEAAASSNAADDFAKAVRTVVQKISMAEVQGLFMFYKNDPQGIIENVGKIKSLQNEKKLVNL</sequence>
<evidence type="ECO:0000313" key="18">
    <source>
        <dbReference type="EMBL" id="GBM57407.1"/>
    </source>
</evidence>
<feature type="transmembrane region" description="Helical" evidence="15">
    <location>
        <begin position="15"/>
        <end position="35"/>
    </location>
</feature>
<keyword evidence="7" id="KW-0378">Hydrolase</keyword>
<evidence type="ECO:0000313" key="19">
    <source>
        <dbReference type="Proteomes" id="UP000499080"/>
    </source>
</evidence>
<dbReference type="InterPro" id="IPR003960">
    <property type="entry name" value="ATPase_AAA_CS"/>
</dbReference>
<evidence type="ECO:0000256" key="3">
    <source>
        <dbReference type="ARBA" id="ARBA00016942"/>
    </source>
</evidence>
<evidence type="ECO:0000256" key="10">
    <source>
        <dbReference type="ARBA" id="ARBA00023128"/>
    </source>
</evidence>
<evidence type="ECO:0000256" key="4">
    <source>
        <dbReference type="ARBA" id="ARBA00022692"/>
    </source>
</evidence>
<dbReference type="GO" id="GO:0005524">
    <property type="term" value="F:ATP binding"/>
    <property type="evidence" value="ECO:0007669"/>
    <property type="project" value="UniProtKB-KW"/>
</dbReference>
<comment type="subcellular location">
    <subcellularLocation>
        <location evidence="1">Mitochondrion inner membrane</location>
        <topology evidence="1">Single-pass membrane protein</topology>
    </subcellularLocation>
</comment>
<evidence type="ECO:0000256" key="15">
    <source>
        <dbReference type="SAM" id="Phobius"/>
    </source>
</evidence>
<comment type="caution">
    <text evidence="18">The sequence shown here is derived from an EMBL/GenBank/DDBJ whole genome shotgun (WGS) entry which is preliminary data.</text>
</comment>
<dbReference type="Pfam" id="PF08740">
    <property type="entry name" value="BCS1_N"/>
    <property type="match status" value="1"/>
</dbReference>
<keyword evidence="9 15" id="KW-1133">Transmembrane helix</keyword>
<evidence type="ECO:0000256" key="11">
    <source>
        <dbReference type="ARBA" id="ARBA00023136"/>
    </source>
</evidence>
<dbReference type="CDD" id="cd19510">
    <property type="entry name" value="RecA-like_BCS1"/>
    <property type="match status" value="1"/>
</dbReference>
<evidence type="ECO:0000256" key="9">
    <source>
        <dbReference type="ARBA" id="ARBA00022989"/>
    </source>
</evidence>
<evidence type="ECO:0000256" key="7">
    <source>
        <dbReference type="ARBA" id="ARBA00022801"/>
    </source>
</evidence>
<comment type="catalytic activity">
    <reaction evidence="13">
        <text>ATP + H2O = ADP + phosphate + H(+)</text>
        <dbReference type="Rhea" id="RHEA:13065"/>
        <dbReference type="ChEBI" id="CHEBI:15377"/>
        <dbReference type="ChEBI" id="CHEBI:15378"/>
        <dbReference type="ChEBI" id="CHEBI:30616"/>
        <dbReference type="ChEBI" id="CHEBI:43474"/>
        <dbReference type="ChEBI" id="CHEBI:456216"/>
    </reaction>
    <physiologicalReaction direction="left-to-right" evidence="13">
        <dbReference type="Rhea" id="RHEA:13066"/>
    </physiologicalReaction>
</comment>
<dbReference type="GO" id="GO:0016887">
    <property type="term" value="F:ATP hydrolysis activity"/>
    <property type="evidence" value="ECO:0007669"/>
    <property type="project" value="InterPro"/>
</dbReference>
<dbReference type="SMART" id="SM00382">
    <property type="entry name" value="AAA"/>
    <property type="match status" value="1"/>
</dbReference>
<feature type="domain" description="BCS1 N-terminal" evidence="17">
    <location>
        <begin position="23"/>
        <end position="191"/>
    </location>
</feature>
<dbReference type="Pfam" id="PF25426">
    <property type="entry name" value="AAA_lid_BCS1"/>
    <property type="match status" value="1"/>
</dbReference>
<dbReference type="FunFam" id="3.40.50.300:FF:000768">
    <property type="entry name" value="Probable mitochondrial chaperone bcs1"/>
    <property type="match status" value="1"/>
</dbReference>
<dbReference type="PROSITE" id="PS00674">
    <property type="entry name" value="AAA"/>
    <property type="match status" value="1"/>
</dbReference>
<evidence type="ECO:0000256" key="8">
    <source>
        <dbReference type="ARBA" id="ARBA00022840"/>
    </source>
</evidence>
<organism evidence="18 19">
    <name type="scientific">Araneus ventricosus</name>
    <name type="common">Orbweaver spider</name>
    <name type="synonym">Epeira ventricosa</name>
    <dbReference type="NCBI Taxonomy" id="182803"/>
    <lineage>
        <taxon>Eukaryota</taxon>
        <taxon>Metazoa</taxon>
        <taxon>Ecdysozoa</taxon>
        <taxon>Arthropoda</taxon>
        <taxon>Chelicerata</taxon>
        <taxon>Arachnida</taxon>
        <taxon>Araneae</taxon>
        <taxon>Araneomorphae</taxon>
        <taxon>Entelegynae</taxon>
        <taxon>Araneoidea</taxon>
        <taxon>Araneidae</taxon>
        <taxon>Araneus</taxon>
    </lineage>
</organism>
<protein>
    <recommendedName>
        <fullName evidence="3">Mitochondrial chaperone BCS1</fullName>
    </recommendedName>
    <alternativeName>
        <fullName evidence="12">BCS1-like protein</fullName>
    </alternativeName>
</protein>
<dbReference type="Proteomes" id="UP000499080">
    <property type="component" value="Unassembled WGS sequence"/>
</dbReference>
<name>A0A4Y2GWB3_ARAVE</name>
<keyword evidence="8 14" id="KW-0067">ATP-binding</keyword>
<dbReference type="PANTHER" id="PTHR23070">
    <property type="entry name" value="BCS1 AAA-TYPE ATPASE"/>
    <property type="match status" value="1"/>
</dbReference>
<dbReference type="SUPFAM" id="SSF52540">
    <property type="entry name" value="P-loop containing nucleoside triphosphate hydrolases"/>
    <property type="match status" value="1"/>
</dbReference>
<keyword evidence="6" id="KW-0999">Mitochondrion inner membrane</keyword>
<evidence type="ECO:0000259" key="16">
    <source>
        <dbReference type="SMART" id="SM00382"/>
    </source>
</evidence>
<gene>
    <name evidence="18" type="primary">bcs1l_1</name>
    <name evidence="18" type="ORF">AVEN_257073_1</name>
</gene>
<dbReference type="InterPro" id="IPR003959">
    <property type="entry name" value="ATPase_AAA_core"/>
</dbReference>
<evidence type="ECO:0000256" key="1">
    <source>
        <dbReference type="ARBA" id="ARBA00004434"/>
    </source>
</evidence>
<evidence type="ECO:0000256" key="13">
    <source>
        <dbReference type="ARBA" id="ARBA00048778"/>
    </source>
</evidence>
<proteinExistence type="inferred from homology"/>
<dbReference type="AlphaFoldDB" id="A0A4Y2GWB3"/>
<dbReference type="InterPro" id="IPR014851">
    <property type="entry name" value="BCS1_N"/>
</dbReference>
<evidence type="ECO:0000256" key="6">
    <source>
        <dbReference type="ARBA" id="ARBA00022792"/>
    </source>
</evidence>
<comment type="similarity">
    <text evidence="2">Belongs to the AAA ATPase family. BCS1 subfamily.</text>
</comment>
<keyword evidence="4 15" id="KW-0812">Transmembrane</keyword>
<feature type="domain" description="AAA+ ATPase" evidence="16">
    <location>
        <begin position="222"/>
        <end position="357"/>
    </location>
</feature>
<dbReference type="OrthoDB" id="10251412at2759"/>
<dbReference type="InterPro" id="IPR027417">
    <property type="entry name" value="P-loop_NTPase"/>
</dbReference>
<dbReference type="GO" id="GO:0034551">
    <property type="term" value="P:mitochondrial respiratory chain complex III assembly"/>
    <property type="evidence" value="ECO:0007669"/>
    <property type="project" value="UniProtKB-ARBA"/>
</dbReference>
<evidence type="ECO:0000256" key="5">
    <source>
        <dbReference type="ARBA" id="ARBA00022741"/>
    </source>
</evidence>
<evidence type="ECO:0000256" key="2">
    <source>
        <dbReference type="ARBA" id="ARBA00007448"/>
    </source>
</evidence>
<evidence type="ECO:0000259" key="17">
    <source>
        <dbReference type="SMART" id="SM01024"/>
    </source>
</evidence>
<dbReference type="InterPro" id="IPR057495">
    <property type="entry name" value="AAA_lid_BCS1"/>
</dbReference>
<evidence type="ECO:0000256" key="14">
    <source>
        <dbReference type="RuleBase" id="RU003651"/>
    </source>
</evidence>
<keyword evidence="11 15" id="KW-0472">Membrane</keyword>
<accession>A0A4Y2GWB3</accession>
<dbReference type="Gene3D" id="3.40.50.300">
    <property type="entry name" value="P-loop containing nucleotide triphosphate hydrolases"/>
    <property type="match status" value="1"/>
</dbReference>
<evidence type="ECO:0000256" key="12">
    <source>
        <dbReference type="ARBA" id="ARBA00032816"/>
    </source>
</evidence>
<dbReference type="GO" id="GO:0005743">
    <property type="term" value="C:mitochondrial inner membrane"/>
    <property type="evidence" value="ECO:0007669"/>
    <property type="project" value="UniProtKB-SubCell"/>
</dbReference>
<dbReference type="EMBL" id="BGPR01001592">
    <property type="protein sequence ID" value="GBM57407.1"/>
    <property type="molecule type" value="Genomic_DNA"/>
</dbReference>